<sequence length="376" mass="43094">MYLLVVFCFILGSRAQNFIDFNKRVNIFGIELMYFTHQEINNTLISPFGVWSVLTGLTTGATSVSKTQLYDILRLPNNDVRITDAYKNLTQIVLNNTIVQSKNNLYYHMNNTISKQFENDLTDHFDILAIKLDFRESHSAALVANTIVSDAGIKTNNVLNDTDFTDANVILTCVIKFSGLFESPFSKDRTTIRPFYVSPNDIKEVNMMKQIGQFRYSKIDSIKSEVIEMPYTKYNISMIVILPNRNVSLDDLYEGFRRTSIEDVVRKLEVEEKEIVSVSIPRFKIRSNLILNTPLSLMGLDIFTPYARFSETSNNFYISKLVHKVDLELIESGINNQLQLNPAKIFVADRPFVYVIVERTTKTSVISGIFTRPTLY</sequence>
<dbReference type="Gene3D" id="2.30.39.10">
    <property type="entry name" value="Alpha-1-antitrypsin, domain 1"/>
    <property type="match status" value="1"/>
</dbReference>
<keyword evidence="2" id="KW-0722">Serine protease inhibitor</keyword>
<evidence type="ECO:0000313" key="7">
    <source>
        <dbReference type="Proteomes" id="UP000663880"/>
    </source>
</evidence>
<evidence type="ECO:0000313" key="6">
    <source>
        <dbReference type="EMBL" id="CAF4942146.1"/>
    </source>
</evidence>
<dbReference type="PROSITE" id="PS00284">
    <property type="entry name" value="SERPIN"/>
    <property type="match status" value="1"/>
</dbReference>
<dbReference type="AlphaFoldDB" id="A0A821XAF2"/>
<feature type="chain" id="PRO_5032418918" description="Serpin domain-containing protein" evidence="4">
    <location>
        <begin position="16"/>
        <end position="376"/>
    </location>
</feature>
<keyword evidence="4" id="KW-0732">Signal</keyword>
<dbReference type="InterPro" id="IPR023796">
    <property type="entry name" value="Serpin_dom"/>
</dbReference>
<dbReference type="InterPro" id="IPR042178">
    <property type="entry name" value="Serpin_sf_1"/>
</dbReference>
<dbReference type="PANTHER" id="PTHR11461:SF367">
    <property type="entry name" value="GH21475P-RELATED"/>
    <property type="match status" value="1"/>
</dbReference>
<dbReference type="InterPro" id="IPR036186">
    <property type="entry name" value="Serpin_sf"/>
</dbReference>
<dbReference type="GO" id="GO:0004867">
    <property type="term" value="F:serine-type endopeptidase inhibitor activity"/>
    <property type="evidence" value="ECO:0007669"/>
    <property type="project" value="UniProtKB-KW"/>
</dbReference>
<dbReference type="SMART" id="SM00093">
    <property type="entry name" value="SERPIN"/>
    <property type="match status" value="1"/>
</dbReference>
<evidence type="ECO:0000256" key="4">
    <source>
        <dbReference type="SAM" id="SignalP"/>
    </source>
</evidence>
<dbReference type="InterPro" id="IPR023795">
    <property type="entry name" value="Serpin_CS"/>
</dbReference>
<feature type="signal peptide" evidence="4">
    <location>
        <begin position="1"/>
        <end position="15"/>
    </location>
</feature>
<dbReference type="GO" id="GO:0005615">
    <property type="term" value="C:extracellular space"/>
    <property type="evidence" value="ECO:0007669"/>
    <property type="project" value="InterPro"/>
</dbReference>
<dbReference type="Proteomes" id="UP000663880">
    <property type="component" value="Unassembled WGS sequence"/>
</dbReference>
<dbReference type="InterPro" id="IPR000215">
    <property type="entry name" value="Serpin_fam"/>
</dbReference>
<dbReference type="InterPro" id="IPR042185">
    <property type="entry name" value="Serpin_sf_2"/>
</dbReference>
<keyword evidence="7" id="KW-1185">Reference proteome</keyword>
<feature type="domain" description="Serpin" evidence="5">
    <location>
        <begin position="33"/>
        <end position="373"/>
    </location>
</feature>
<reference evidence="6" key="1">
    <citation type="submission" date="2021-02" db="EMBL/GenBank/DDBJ databases">
        <authorList>
            <person name="Steward A R."/>
        </authorList>
    </citation>
    <scope>NUCLEOTIDE SEQUENCE</scope>
</reference>
<dbReference type="OrthoDB" id="671595at2759"/>
<name>A0A821XAF2_9NEOP</name>
<dbReference type="SUPFAM" id="SSF56574">
    <property type="entry name" value="Serpins"/>
    <property type="match status" value="1"/>
</dbReference>
<dbReference type="Pfam" id="PF00079">
    <property type="entry name" value="Serpin"/>
    <property type="match status" value="1"/>
</dbReference>
<dbReference type="EMBL" id="CAJOBZ010000067">
    <property type="protein sequence ID" value="CAF4942146.1"/>
    <property type="molecule type" value="Genomic_DNA"/>
</dbReference>
<dbReference type="Gene3D" id="3.30.497.10">
    <property type="entry name" value="Antithrombin, subunit I, domain 2"/>
    <property type="match status" value="1"/>
</dbReference>
<evidence type="ECO:0000256" key="1">
    <source>
        <dbReference type="ARBA" id="ARBA00022690"/>
    </source>
</evidence>
<evidence type="ECO:0000256" key="3">
    <source>
        <dbReference type="RuleBase" id="RU000411"/>
    </source>
</evidence>
<dbReference type="PANTHER" id="PTHR11461">
    <property type="entry name" value="SERINE PROTEASE INHIBITOR, SERPIN"/>
    <property type="match status" value="1"/>
</dbReference>
<protein>
    <recommendedName>
        <fullName evidence="5">Serpin domain-containing protein</fullName>
    </recommendedName>
</protein>
<comment type="similarity">
    <text evidence="3">Belongs to the serpin family.</text>
</comment>
<proteinExistence type="inferred from homology"/>
<keyword evidence="1" id="KW-0646">Protease inhibitor</keyword>
<organism evidence="6 7">
    <name type="scientific">Pieris macdunnoughi</name>
    <dbReference type="NCBI Taxonomy" id="345717"/>
    <lineage>
        <taxon>Eukaryota</taxon>
        <taxon>Metazoa</taxon>
        <taxon>Ecdysozoa</taxon>
        <taxon>Arthropoda</taxon>
        <taxon>Hexapoda</taxon>
        <taxon>Insecta</taxon>
        <taxon>Pterygota</taxon>
        <taxon>Neoptera</taxon>
        <taxon>Endopterygota</taxon>
        <taxon>Lepidoptera</taxon>
        <taxon>Glossata</taxon>
        <taxon>Ditrysia</taxon>
        <taxon>Papilionoidea</taxon>
        <taxon>Pieridae</taxon>
        <taxon>Pierinae</taxon>
        <taxon>Pieris</taxon>
    </lineage>
</organism>
<comment type="caution">
    <text evidence="6">The sequence shown here is derived from an EMBL/GenBank/DDBJ whole genome shotgun (WGS) entry which is preliminary data.</text>
</comment>
<evidence type="ECO:0000259" key="5">
    <source>
        <dbReference type="SMART" id="SM00093"/>
    </source>
</evidence>
<accession>A0A821XAF2</accession>
<gene>
    <name evidence="6" type="ORF">PMACD_LOCUS14825</name>
</gene>
<evidence type="ECO:0000256" key="2">
    <source>
        <dbReference type="ARBA" id="ARBA00022900"/>
    </source>
</evidence>